<name>A0A0F8W1L0_9ZZZZ</name>
<reference evidence="1" key="1">
    <citation type="journal article" date="2015" name="Nature">
        <title>Complex archaea that bridge the gap between prokaryotes and eukaryotes.</title>
        <authorList>
            <person name="Spang A."/>
            <person name="Saw J.H."/>
            <person name="Jorgensen S.L."/>
            <person name="Zaremba-Niedzwiedzka K."/>
            <person name="Martijn J."/>
            <person name="Lind A.E."/>
            <person name="van Eijk R."/>
            <person name="Schleper C."/>
            <person name="Guy L."/>
            <person name="Ettema T.J."/>
        </authorList>
    </citation>
    <scope>NUCLEOTIDE SEQUENCE</scope>
</reference>
<gene>
    <name evidence="1" type="ORF">LCGC14_3123470</name>
</gene>
<dbReference type="AlphaFoldDB" id="A0A0F8W1L0"/>
<organism evidence="1">
    <name type="scientific">marine sediment metagenome</name>
    <dbReference type="NCBI Taxonomy" id="412755"/>
    <lineage>
        <taxon>unclassified sequences</taxon>
        <taxon>metagenomes</taxon>
        <taxon>ecological metagenomes</taxon>
    </lineage>
</organism>
<sequence length="189" mass="22226">LKLVSMHIQVVERGLAIIHMPIRNRIFSDDIWDVSINQKQENYWSKIRRKNPNYKPKYWKYTTFVGFLPFGKLSEKQELEYEMLRDKGRSDADGIIDNTPKESFYDKVLKMLKEKKLDEKGLLQLCQFEGKKLSSVKVSVNRMLKDEGSNETLRDLLKDTNNNKDNTNYLYNTTIKELSTIEPPPSKSE</sequence>
<evidence type="ECO:0000313" key="1">
    <source>
        <dbReference type="EMBL" id="KKK50592.1"/>
    </source>
</evidence>
<dbReference type="EMBL" id="LAZR01067940">
    <property type="protein sequence ID" value="KKK50592.1"/>
    <property type="molecule type" value="Genomic_DNA"/>
</dbReference>
<proteinExistence type="predicted"/>
<protein>
    <submittedName>
        <fullName evidence="1">Uncharacterized protein</fullName>
    </submittedName>
</protein>
<feature type="non-terminal residue" evidence="1">
    <location>
        <position position="1"/>
    </location>
</feature>
<comment type="caution">
    <text evidence="1">The sequence shown here is derived from an EMBL/GenBank/DDBJ whole genome shotgun (WGS) entry which is preliminary data.</text>
</comment>
<accession>A0A0F8W1L0</accession>